<proteinExistence type="predicted"/>
<dbReference type="SUPFAM" id="SSF53474">
    <property type="entry name" value="alpha/beta-Hydrolases"/>
    <property type="match status" value="1"/>
</dbReference>
<dbReference type="InterPro" id="IPR029058">
    <property type="entry name" value="AB_hydrolase_fold"/>
</dbReference>
<organism evidence="2 3">
    <name type="scientific">Rhodothermus marinus (strain ATCC 43812 / DSM 4252 / R-10)</name>
    <name type="common">Rhodothermus obamensis</name>
    <dbReference type="NCBI Taxonomy" id="518766"/>
    <lineage>
        <taxon>Bacteria</taxon>
        <taxon>Pseudomonadati</taxon>
        <taxon>Rhodothermota</taxon>
        <taxon>Rhodothermia</taxon>
        <taxon>Rhodothermales</taxon>
        <taxon>Rhodothermaceae</taxon>
        <taxon>Rhodothermus</taxon>
    </lineage>
</organism>
<dbReference type="PANTHER" id="PTHR22946:SF8">
    <property type="entry name" value="ACETYL XYLAN ESTERASE DOMAIN-CONTAINING PROTEIN"/>
    <property type="match status" value="1"/>
</dbReference>
<dbReference type="Proteomes" id="UP000002221">
    <property type="component" value="Chromosome"/>
</dbReference>
<accession>D0MF89</accession>
<dbReference type="EMBL" id="CP001807">
    <property type="protein sequence ID" value="ACY49345.1"/>
    <property type="molecule type" value="Genomic_DNA"/>
</dbReference>
<dbReference type="Pfam" id="PF00326">
    <property type="entry name" value="Peptidase_S9"/>
    <property type="match status" value="1"/>
</dbReference>
<protein>
    <recommendedName>
        <fullName evidence="1">Peptidase S9 prolyl oligopeptidase catalytic domain-containing protein</fullName>
    </recommendedName>
</protein>
<evidence type="ECO:0000313" key="2">
    <source>
        <dbReference type="EMBL" id="ACY49345.1"/>
    </source>
</evidence>
<dbReference type="GO" id="GO:0008236">
    <property type="term" value="F:serine-type peptidase activity"/>
    <property type="evidence" value="ECO:0007669"/>
    <property type="project" value="InterPro"/>
</dbReference>
<dbReference type="STRING" id="518766.Rmar_2468"/>
<feature type="domain" description="Peptidase S9 prolyl oligopeptidase catalytic" evidence="1">
    <location>
        <begin position="273"/>
        <end position="423"/>
    </location>
</feature>
<dbReference type="HOGENOM" id="CLU_056134_3_0_10"/>
<dbReference type="KEGG" id="rmr:Rmar_2468"/>
<sequence>MDTLARPRLKTVGLDRRTFLEALLGTAALGWRRWPASVEGEAPLHDDAAGSVLGAYGDWAAALAEDPPRLSLRRQETVDLAAWQRRARARVMALLGMPEVGAAPHAEVVARVAHDGLIIEDLRWQLPFGPPTRAYLLRPADASGPLPGVLALHDHGGDKFFGREKIVDPGTRHPLMVAHQEKLYDGRAWANELARRGYVVLVPDVMAFGSRRIRLADVPPRVRRGLPAREPETAEEIRAYNEWASWHEHMVARSLLAAGTTWPGVLLAELRGALEVLCRRPEVDARRVGCAGLSGGGWQTVLLAGMDDRIRCAVVTCMLTTWRDLARNRSYTHTWMLYIPLLARDLDYPELLGLRVPAPALVQCGRRDPLFTLPEMERAVQIMQEVYRRAGAPAHFQGLFYDEGHRFNRSMQEDAFAWLDRWLRG</sequence>
<name>D0MF89_RHOM4</name>
<evidence type="ECO:0000313" key="3">
    <source>
        <dbReference type="Proteomes" id="UP000002221"/>
    </source>
</evidence>
<dbReference type="PANTHER" id="PTHR22946">
    <property type="entry name" value="DIENELACTONE HYDROLASE DOMAIN-CONTAINING PROTEIN-RELATED"/>
    <property type="match status" value="1"/>
</dbReference>
<dbReference type="eggNOG" id="COG0412">
    <property type="taxonomic scope" value="Bacteria"/>
</dbReference>
<gene>
    <name evidence="2" type="ordered locus">Rmar_2468</name>
</gene>
<dbReference type="Gene3D" id="3.40.50.1820">
    <property type="entry name" value="alpha/beta hydrolase"/>
    <property type="match status" value="1"/>
</dbReference>
<dbReference type="GO" id="GO:0006508">
    <property type="term" value="P:proteolysis"/>
    <property type="evidence" value="ECO:0007669"/>
    <property type="project" value="InterPro"/>
</dbReference>
<dbReference type="InterPro" id="IPR001375">
    <property type="entry name" value="Peptidase_S9_cat"/>
</dbReference>
<dbReference type="InterPro" id="IPR050261">
    <property type="entry name" value="FrsA_esterase"/>
</dbReference>
<dbReference type="AlphaFoldDB" id="D0MF89"/>
<keyword evidence="3" id="KW-1185">Reference proteome</keyword>
<evidence type="ECO:0000259" key="1">
    <source>
        <dbReference type="Pfam" id="PF00326"/>
    </source>
</evidence>
<reference evidence="2 3" key="1">
    <citation type="journal article" date="2009" name="Stand. Genomic Sci.">
        <title>Complete genome sequence of Rhodothermus marinus type strain (R-10).</title>
        <authorList>
            <person name="Nolan M."/>
            <person name="Tindall B.J."/>
            <person name="Pomrenke H."/>
            <person name="Lapidus A."/>
            <person name="Copeland A."/>
            <person name="Glavina Del Rio T."/>
            <person name="Lucas S."/>
            <person name="Chen F."/>
            <person name="Tice H."/>
            <person name="Cheng J.F."/>
            <person name="Saunders E."/>
            <person name="Han C."/>
            <person name="Bruce D."/>
            <person name="Goodwin L."/>
            <person name="Chain P."/>
            <person name="Pitluck S."/>
            <person name="Ovchinikova G."/>
            <person name="Pati A."/>
            <person name="Ivanova N."/>
            <person name="Mavromatis K."/>
            <person name="Chen A."/>
            <person name="Palaniappan K."/>
            <person name="Land M."/>
            <person name="Hauser L."/>
            <person name="Chang Y.J."/>
            <person name="Jeffries C.D."/>
            <person name="Brettin T."/>
            <person name="Goker M."/>
            <person name="Bristow J."/>
            <person name="Eisen J.A."/>
            <person name="Markowitz V."/>
            <person name="Hugenholtz P."/>
            <person name="Kyrpides N.C."/>
            <person name="Klenk H.P."/>
            <person name="Detter J.C."/>
        </authorList>
    </citation>
    <scope>NUCLEOTIDE SEQUENCE [LARGE SCALE GENOMIC DNA]</scope>
    <source>
        <strain evidence="3">ATCC 43812 / DSM 4252 / R-10</strain>
    </source>
</reference>
<dbReference type="OrthoDB" id="3668964at2"/>